<dbReference type="AlphaFoldDB" id="A0A1E7JT04"/>
<organism evidence="3 4">
    <name type="scientific">Streptomyces abyssalis</name>
    <dbReference type="NCBI Taxonomy" id="933944"/>
    <lineage>
        <taxon>Bacteria</taxon>
        <taxon>Bacillati</taxon>
        <taxon>Actinomycetota</taxon>
        <taxon>Actinomycetes</taxon>
        <taxon>Kitasatosporales</taxon>
        <taxon>Streptomycetaceae</taxon>
        <taxon>Streptomyces</taxon>
    </lineage>
</organism>
<evidence type="ECO:0000259" key="2">
    <source>
        <dbReference type="Pfam" id="PF01266"/>
    </source>
</evidence>
<reference evidence="3 4" key="1">
    <citation type="journal article" date="2016" name="Front. Microbiol.">
        <title>Comparative Genomics Analysis of Streptomyces Species Reveals Their Adaptation to the Marine Environment and Their Diversity at the Genomic Level.</title>
        <authorList>
            <person name="Tian X."/>
            <person name="Zhang Z."/>
            <person name="Yang T."/>
            <person name="Chen M."/>
            <person name="Li J."/>
            <person name="Chen F."/>
            <person name="Yang J."/>
            <person name="Li W."/>
            <person name="Zhang B."/>
            <person name="Zhang Z."/>
            <person name="Wu J."/>
            <person name="Zhang C."/>
            <person name="Long L."/>
            <person name="Xiao J."/>
        </authorList>
    </citation>
    <scope>NUCLEOTIDE SEQUENCE [LARGE SCALE GENOMIC DNA]</scope>
    <source>
        <strain evidence="3 4">SCSIO 10390</strain>
    </source>
</reference>
<keyword evidence="4" id="KW-1185">Reference proteome</keyword>
<dbReference type="STRING" id="933944.AN215_05910"/>
<evidence type="ECO:0000256" key="1">
    <source>
        <dbReference type="ARBA" id="ARBA00023002"/>
    </source>
</evidence>
<dbReference type="InterPro" id="IPR036188">
    <property type="entry name" value="FAD/NAD-bd_sf"/>
</dbReference>
<dbReference type="PANTHER" id="PTHR13847:SF289">
    <property type="entry name" value="GLYCINE OXIDASE"/>
    <property type="match status" value="1"/>
</dbReference>
<dbReference type="Gene3D" id="3.50.50.60">
    <property type="entry name" value="FAD/NAD(P)-binding domain"/>
    <property type="match status" value="2"/>
</dbReference>
<dbReference type="SUPFAM" id="SSF51905">
    <property type="entry name" value="FAD/NAD(P)-binding domain"/>
    <property type="match status" value="1"/>
</dbReference>
<proteinExistence type="predicted"/>
<sequence>MGGHVTAARRTESVTVAGGGLIGLCCAYYLREAGLRVTVVERHRVGSGASRGNAGEICPDLVTPLPAPGVIGPALRGLPRSDSPLYIRPRLNAALVRFLVRFGRNSTRRRYASGVRALSGLASGSFRLFEELEAAGVQADPVKRGFVFAYGSADSAHRALRGFREIGAPLGSSVLLGAELSELEPALGPGARAGILVEDQWSVVPSLFVDRLAGALRERGVEIVEGTRVTSVEEAGGRTRVRTQDGDFVSDTAVVAAGIWSRELCRGLGADVGLFPGKGYSFSVDADPMPRRVVHLGDARVVFTPMGGRLRVAGTMEFDSDAEAFHPRRVSAIVAAARGYLKSAAWSARQDEWVGARVMTPDGLPAIGLVPGKSRVYLASGHNMLGLMLGPATGRMVAGLIADRPDPAVSELLSPARQAVRA</sequence>
<dbReference type="InterPro" id="IPR006076">
    <property type="entry name" value="FAD-dep_OxRdtase"/>
</dbReference>
<dbReference type="Gene3D" id="3.30.9.10">
    <property type="entry name" value="D-Amino Acid Oxidase, subunit A, domain 2"/>
    <property type="match status" value="1"/>
</dbReference>
<dbReference type="OrthoDB" id="9806257at2"/>
<dbReference type="PATRIC" id="fig|933944.5.peg.1461"/>
<evidence type="ECO:0000313" key="3">
    <source>
        <dbReference type="EMBL" id="OEU91981.1"/>
    </source>
</evidence>
<gene>
    <name evidence="3" type="ORF">AN215_05910</name>
</gene>
<dbReference type="Proteomes" id="UP000176087">
    <property type="component" value="Unassembled WGS sequence"/>
</dbReference>
<protein>
    <recommendedName>
        <fullName evidence="2">FAD dependent oxidoreductase domain-containing protein</fullName>
    </recommendedName>
</protein>
<name>A0A1E7JT04_9ACTN</name>
<dbReference type="SUPFAM" id="SSF54373">
    <property type="entry name" value="FAD-linked reductases, C-terminal domain"/>
    <property type="match status" value="1"/>
</dbReference>
<dbReference type="PANTHER" id="PTHR13847">
    <property type="entry name" value="SARCOSINE DEHYDROGENASE-RELATED"/>
    <property type="match status" value="1"/>
</dbReference>
<dbReference type="EMBL" id="LJGT01000037">
    <property type="protein sequence ID" value="OEU91981.1"/>
    <property type="molecule type" value="Genomic_DNA"/>
</dbReference>
<dbReference type="GO" id="GO:0016491">
    <property type="term" value="F:oxidoreductase activity"/>
    <property type="evidence" value="ECO:0007669"/>
    <property type="project" value="UniProtKB-KW"/>
</dbReference>
<accession>A0A1E7JT04</accession>
<evidence type="ECO:0000313" key="4">
    <source>
        <dbReference type="Proteomes" id="UP000176087"/>
    </source>
</evidence>
<dbReference type="GO" id="GO:0005737">
    <property type="term" value="C:cytoplasm"/>
    <property type="evidence" value="ECO:0007669"/>
    <property type="project" value="TreeGrafter"/>
</dbReference>
<keyword evidence="1" id="KW-0560">Oxidoreductase</keyword>
<dbReference type="Pfam" id="PF01266">
    <property type="entry name" value="DAO"/>
    <property type="match status" value="1"/>
</dbReference>
<feature type="domain" description="FAD dependent oxidoreductase" evidence="2">
    <location>
        <begin position="14"/>
        <end position="399"/>
    </location>
</feature>
<comment type="caution">
    <text evidence="3">The sequence shown here is derived from an EMBL/GenBank/DDBJ whole genome shotgun (WGS) entry which is preliminary data.</text>
</comment>